<organism evidence="2 3">
    <name type="scientific">Synechococcus sp. (strain ATCC 27144 / PCC 6301 / SAUG 1402/1)</name>
    <name type="common">Anacystis nidulans</name>
    <dbReference type="NCBI Taxonomy" id="269084"/>
    <lineage>
        <taxon>Bacteria</taxon>
        <taxon>Bacillati</taxon>
        <taxon>Cyanobacteriota</taxon>
        <taxon>Cyanophyceae</taxon>
        <taxon>Synechococcales</taxon>
        <taxon>Synechococcaceae</taxon>
        <taxon>Synechococcus</taxon>
    </lineage>
</organism>
<dbReference type="KEGG" id="syc:syc1199_d"/>
<feature type="transmembrane region" description="Helical" evidence="1">
    <location>
        <begin position="96"/>
        <end position="119"/>
    </location>
</feature>
<keyword evidence="1" id="KW-0472">Membrane</keyword>
<evidence type="ECO:0000313" key="3">
    <source>
        <dbReference type="Proteomes" id="UP000001175"/>
    </source>
</evidence>
<dbReference type="Proteomes" id="UP000001175">
    <property type="component" value="Chromosome"/>
</dbReference>
<keyword evidence="1" id="KW-1133">Transmembrane helix</keyword>
<feature type="transmembrane region" description="Helical" evidence="1">
    <location>
        <begin position="144"/>
        <end position="164"/>
    </location>
</feature>
<accession>A0A0H3K2C9</accession>
<sequence length="209" mass="22727">MFSNMVLKLAAALSGLVLILFVGFHLTTNLLLWRGAEALDRAAIALHNQVWLPAAEAIVLTAIAVHFLTVLILAWRNRQARGPQAYAQWQSKQTSWLRWAANSTVISGSGLAVFLLVHLQGMRWREHDPSQTSSLILQTLQQPAIALLYGLGAAVLALHLSHGLRSMARSLGLFYPQWAIAGQRVAIAIAIGLGIGFISIIALANRTLI</sequence>
<evidence type="ECO:0000313" key="2">
    <source>
        <dbReference type="EMBL" id="BAD79389.1"/>
    </source>
</evidence>
<dbReference type="CDD" id="cd03498">
    <property type="entry name" value="SQR_TypeB_2_TM"/>
    <property type="match status" value="1"/>
</dbReference>
<gene>
    <name evidence="2" type="ordered locus">syc1199_d</name>
</gene>
<feature type="transmembrane region" description="Helical" evidence="1">
    <location>
        <begin position="185"/>
        <end position="204"/>
    </location>
</feature>
<name>A0A0H3K2C9_SYNP6</name>
<dbReference type="InterPro" id="IPR034804">
    <property type="entry name" value="SQR/QFR_C/D"/>
</dbReference>
<evidence type="ECO:0000256" key="1">
    <source>
        <dbReference type="SAM" id="Phobius"/>
    </source>
</evidence>
<proteinExistence type="predicted"/>
<dbReference type="GO" id="GO:0016020">
    <property type="term" value="C:membrane"/>
    <property type="evidence" value="ECO:0007669"/>
    <property type="project" value="InterPro"/>
</dbReference>
<dbReference type="EMBL" id="AP008231">
    <property type="protein sequence ID" value="BAD79389.1"/>
    <property type="molecule type" value="Genomic_DNA"/>
</dbReference>
<keyword evidence="1" id="KW-0812">Transmembrane</keyword>
<reference evidence="2 3" key="1">
    <citation type="journal article" date="2007" name="Photosyn. Res.">
        <title>Complete nucleotide sequence of the freshwater unicellular cyanobacterium Synechococcus elongatus PCC 6301 chromosome: gene content and organization.</title>
        <authorList>
            <person name="Sugita C."/>
            <person name="Ogata K."/>
            <person name="Shikata M."/>
            <person name="Jikuya H."/>
            <person name="Takano J."/>
            <person name="Furumichi M."/>
            <person name="Kanehisa M."/>
            <person name="Omata T."/>
            <person name="Sugiura M."/>
            <person name="Sugita M."/>
        </authorList>
    </citation>
    <scope>NUCLEOTIDE SEQUENCE [LARGE SCALE GENOMIC DNA]</scope>
    <source>
        <strain evidence="3">ATCC 27144 / PCC 6301 / SAUG 1402/1</strain>
    </source>
</reference>
<feature type="transmembrane region" description="Helical" evidence="1">
    <location>
        <begin position="54"/>
        <end position="75"/>
    </location>
</feature>
<dbReference type="SUPFAM" id="SSF81343">
    <property type="entry name" value="Fumarate reductase respiratory complex transmembrane subunits"/>
    <property type="match status" value="1"/>
</dbReference>
<protein>
    <submittedName>
        <fullName evidence="2">Uncharacterized protein</fullName>
    </submittedName>
</protein>
<dbReference type="eggNOG" id="ENOG502Z7RU">
    <property type="taxonomic scope" value="Bacteria"/>
</dbReference>
<dbReference type="Gene3D" id="1.20.1300.10">
    <property type="entry name" value="Fumarate reductase/succinate dehydrogenase, transmembrane subunit"/>
    <property type="match status" value="1"/>
</dbReference>
<dbReference type="AlphaFoldDB" id="A0A0H3K2C9"/>